<comment type="caution">
    <text evidence="10">The sequence shown here is derived from an EMBL/GenBank/DDBJ whole genome shotgun (WGS) entry which is preliminary data.</text>
</comment>
<dbReference type="CDD" id="cd00383">
    <property type="entry name" value="trans_reg_C"/>
    <property type="match status" value="1"/>
</dbReference>
<feature type="domain" description="Response regulatory" evidence="8">
    <location>
        <begin position="5"/>
        <end position="118"/>
    </location>
</feature>
<dbReference type="RefSeq" id="WP_117808584.1">
    <property type="nucleotide sequence ID" value="NZ_JACOOX010000001.1"/>
</dbReference>
<dbReference type="AlphaFoldDB" id="A0A8I0AGQ7"/>
<dbReference type="GO" id="GO:0006355">
    <property type="term" value="P:regulation of DNA-templated transcription"/>
    <property type="evidence" value="ECO:0007669"/>
    <property type="project" value="InterPro"/>
</dbReference>
<protein>
    <recommendedName>
        <fullName evidence="1">Stage 0 sporulation protein A homolog</fullName>
    </recommendedName>
</protein>
<dbReference type="GO" id="GO:0005829">
    <property type="term" value="C:cytosol"/>
    <property type="evidence" value="ECO:0007669"/>
    <property type="project" value="TreeGrafter"/>
</dbReference>
<evidence type="ECO:0000256" key="5">
    <source>
        <dbReference type="ARBA" id="ARBA00024867"/>
    </source>
</evidence>
<dbReference type="PROSITE" id="PS50110">
    <property type="entry name" value="RESPONSE_REGULATORY"/>
    <property type="match status" value="1"/>
</dbReference>
<dbReference type="Proteomes" id="UP000615234">
    <property type="component" value="Unassembled WGS sequence"/>
</dbReference>
<keyword evidence="11" id="KW-1185">Reference proteome</keyword>
<dbReference type="InterPro" id="IPR036388">
    <property type="entry name" value="WH-like_DNA-bd_sf"/>
</dbReference>
<dbReference type="GO" id="GO:0000156">
    <property type="term" value="F:phosphorelay response regulator activity"/>
    <property type="evidence" value="ECO:0007669"/>
    <property type="project" value="TreeGrafter"/>
</dbReference>
<evidence type="ECO:0000256" key="2">
    <source>
        <dbReference type="ARBA" id="ARBA00023015"/>
    </source>
</evidence>
<dbReference type="Gene3D" id="3.40.50.2300">
    <property type="match status" value="1"/>
</dbReference>
<evidence type="ECO:0000313" key="10">
    <source>
        <dbReference type="EMBL" id="MBC5661755.1"/>
    </source>
</evidence>
<dbReference type="SUPFAM" id="SSF46894">
    <property type="entry name" value="C-terminal effector domain of the bipartite response regulators"/>
    <property type="match status" value="1"/>
</dbReference>
<evidence type="ECO:0000256" key="4">
    <source>
        <dbReference type="ARBA" id="ARBA00023163"/>
    </source>
</evidence>
<proteinExistence type="predicted"/>
<evidence type="ECO:0000259" key="9">
    <source>
        <dbReference type="PROSITE" id="PS51755"/>
    </source>
</evidence>
<dbReference type="GO" id="GO:0000976">
    <property type="term" value="F:transcription cis-regulatory region binding"/>
    <property type="evidence" value="ECO:0007669"/>
    <property type="project" value="TreeGrafter"/>
</dbReference>
<keyword evidence="6" id="KW-0597">Phosphoprotein</keyword>
<keyword evidence="4" id="KW-0804">Transcription</keyword>
<dbReference type="CDD" id="cd17574">
    <property type="entry name" value="REC_OmpR"/>
    <property type="match status" value="1"/>
</dbReference>
<dbReference type="SMART" id="SM00862">
    <property type="entry name" value="Trans_reg_C"/>
    <property type="match status" value="1"/>
</dbReference>
<sequence>MANEKILLVEDDFALAMGTEYTLKTEHYEVVHASDLKTARKCLQPDIDLVLLDVMLPDGNGYDFCREIREADNYVPVIFLTAVSDEVNLVQGLELGADDYIAKPYRVKELLTRISVILRRQRYNNIKKTDLENEAGEDFIFGHTRLDNKQYKIYRNERNIDSTPSEFRLLRELTLHENQVMTRRQLIERLWDVDESFVDDNTLSVYIKRLRDKLEEDSAYIRTVRGIGYMFVPDSANK</sequence>
<dbReference type="PROSITE" id="PS51755">
    <property type="entry name" value="OMPR_PHOB"/>
    <property type="match status" value="1"/>
</dbReference>
<evidence type="ECO:0000313" key="11">
    <source>
        <dbReference type="Proteomes" id="UP000615234"/>
    </source>
</evidence>
<gene>
    <name evidence="10" type="ORF">H8S09_02405</name>
</gene>
<dbReference type="Gene3D" id="1.10.10.10">
    <property type="entry name" value="Winged helix-like DNA-binding domain superfamily/Winged helix DNA-binding domain"/>
    <property type="match status" value="1"/>
</dbReference>
<dbReference type="InterPro" id="IPR039420">
    <property type="entry name" value="WalR-like"/>
</dbReference>
<dbReference type="SUPFAM" id="SSF52172">
    <property type="entry name" value="CheY-like"/>
    <property type="match status" value="1"/>
</dbReference>
<dbReference type="PANTHER" id="PTHR48111:SF73">
    <property type="entry name" value="ALKALINE PHOSPHATASE SYNTHESIS TRANSCRIPTIONAL REGULATORY PROTEIN PHOP"/>
    <property type="match status" value="1"/>
</dbReference>
<dbReference type="GO" id="GO:0032993">
    <property type="term" value="C:protein-DNA complex"/>
    <property type="evidence" value="ECO:0007669"/>
    <property type="project" value="TreeGrafter"/>
</dbReference>
<evidence type="ECO:0000259" key="8">
    <source>
        <dbReference type="PROSITE" id="PS50110"/>
    </source>
</evidence>
<feature type="domain" description="OmpR/PhoB-type" evidence="9">
    <location>
        <begin position="136"/>
        <end position="233"/>
    </location>
</feature>
<keyword evidence="2" id="KW-0805">Transcription regulation</keyword>
<dbReference type="PANTHER" id="PTHR48111">
    <property type="entry name" value="REGULATOR OF RPOS"/>
    <property type="match status" value="1"/>
</dbReference>
<feature type="modified residue" description="4-aspartylphosphate" evidence="6">
    <location>
        <position position="53"/>
    </location>
</feature>
<dbReference type="InterPro" id="IPR001789">
    <property type="entry name" value="Sig_transdc_resp-reg_receiver"/>
</dbReference>
<evidence type="ECO:0000256" key="7">
    <source>
        <dbReference type="PROSITE-ProRule" id="PRU01091"/>
    </source>
</evidence>
<dbReference type="Pfam" id="PF00072">
    <property type="entry name" value="Response_reg"/>
    <property type="match status" value="1"/>
</dbReference>
<evidence type="ECO:0000256" key="6">
    <source>
        <dbReference type="PROSITE-ProRule" id="PRU00169"/>
    </source>
</evidence>
<dbReference type="InterPro" id="IPR001867">
    <property type="entry name" value="OmpR/PhoB-type_DNA-bd"/>
</dbReference>
<name>A0A8I0AGQ7_9FIRM</name>
<organism evidence="10 11">
    <name type="scientific">Coprococcus hominis</name>
    <name type="common">ex Liu et al. 2022</name>
    <dbReference type="NCBI Taxonomy" id="2763039"/>
    <lineage>
        <taxon>Bacteria</taxon>
        <taxon>Bacillati</taxon>
        <taxon>Bacillota</taxon>
        <taxon>Clostridia</taxon>
        <taxon>Lachnospirales</taxon>
        <taxon>Lachnospiraceae</taxon>
        <taxon>Coprococcus</taxon>
    </lineage>
</organism>
<dbReference type="InterPro" id="IPR016032">
    <property type="entry name" value="Sig_transdc_resp-reg_C-effctor"/>
</dbReference>
<evidence type="ECO:0000256" key="3">
    <source>
        <dbReference type="ARBA" id="ARBA00023125"/>
    </source>
</evidence>
<accession>A0A8I0AGQ7</accession>
<dbReference type="SMART" id="SM00448">
    <property type="entry name" value="REC"/>
    <property type="match status" value="1"/>
</dbReference>
<evidence type="ECO:0000256" key="1">
    <source>
        <dbReference type="ARBA" id="ARBA00018672"/>
    </source>
</evidence>
<reference evidence="10 11" key="1">
    <citation type="submission" date="2020-08" db="EMBL/GenBank/DDBJ databases">
        <title>Genome public.</title>
        <authorList>
            <person name="Liu C."/>
            <person name="Sun Q."/>
        </authorList>
    </citation>
    <scope>NUCLEOTIDE SEQUENCE [LARGE SCALE GENOMIC DNA]</scope>
    <source>
        <strain evidence="10 11">NSJ-10</strain>
    </source>
</reference>
<feature type="DNA-binding region" description="OmpR/PhoB-type" evidence="7">
    <location>
        <begin position="136"/>
        <end position="233"/>
    </location>
</feature>
<dbReference type="EMBL" id="JACOOX010000001">
    <property type="protein sequence ID" value="MBC5661755.1"/>
    <property type="molecule type" value="Genomic_DNA"/>
</dbReference>
<keyword evidence="3 7" id="KW-0238">DNA-binding</keyword>
<comment type="function">
    <text evidence="5">May play the central regulatory role in sporulation. It may be an element of the effector pathway responsible for the activation of sporulation genes in response to nutritional stress. Spo0A may act in concert with spo0H (a sigma factor) to control the expression of some genes that are critical to the sporulation process.</text>
</comment>
<dbReference type="Pfam" id="PF00486">
    <property type="entry name" value="Trans_reg_C"/>
    <property type="match status" value="1"/>
</dbReference>
<dbReference type="InterPro" id="IPR011006">
    <property type="entry name" value="CheY-like_superfamily"/>
</dbReference>